<evidence type="ECO:0000259" key="5">
    <source>
        <dbReference type="PROSITE" id="PS50977"/>
    </source>
</evidence>
<dbReference type="RefSeq" id="WP_255965248.1">
    <property type="nucleotide sequence ID" value="NZ_JANFQF010000001.1"/>
</dbReference>
<keyword evidence="2 4" id="KW-0238">DNA-binding</keyword>
<evidence type="ECO:0000256" key="3">
    <source>
        <dbReference type="ARBA" id="ARBA00023163"/>
    </source>
</evidence>
<protein>
    <submittedName>
        <fullName evidence="6">TetR family transcriptional regulator</fullName>
    </submittedName>
</protein>
<dbReference type="PROSITE" id="PS01081">
    <property type="entry name" value="HTH_TETR_1"/>
    <property type="match status" value="1"/>
</dbReference>
<accession>A0ABT1Q6Q0</accession>
<dbReference type="SUPFAM" id="SSF46689">
    <property type="entry name" value="Homeodomain-like"/>
    <property type="match status" value="1"/>
</dbReference>
<evidence type="ECO:0000256" key="1">
    <source>
        <dbReference type="ARBA" id="ARBA00023015"/>
    </source>
</evidence>
<reference evidence="6 7" key="1">
    <citation type="submission" date="2022-07" db="EMBL/GenBank/DDBJ databases">
        <title>Degradation activity of malathion, p-nitrophenol and potential low-temperature adaptation strategy of Rhodococcus sp. FXJ9.536.</title>
        <authorList>
            <person name="Huang J."/>
            <person name="Huang Y."/>
        </authorList>
    </citation>
    <scope>NUCLEOTIDE SEQUENCE [LARGE SCALE GENOMIC DNA]</scope>
    <source>
        <strain evidence="6 7">FXJ9.536</strain>
    </source>
</reference>
<dbReference type="InterPro" id="IPR023772">
    <property type="entry name" value="DNA-bd_HTH_TetR-type_CS"/>
</dbReference>
<evidence type="ECO:0000256" key="2">
    <source>
        <dbReference type="ARBA" id="ARBA00023125"/>
    </source>
</evidence>
<dbReference type="PANTHER" id="PTHR30055">
    <property type="entry name" value="HTH-TYPE TRANSCRIPTIONAL REGULATOR RUTR"/>
    <property type="match status" value="1"/>
</dbReference>
<dbReference type="PRINTS" id="PR00455">
    <property type="entry name" value="HTHTETR"/>
</dbReference>
<feature type="domain" description="HTH tetR-type" evidence="5">
    <location>
        <begin position="9"/>
        <end position="69"/>
    </location>
</feature>
<dbReference type="Pfam" id="PF00440">
    <property type="entry name" value="TetR_N"/>
    <property type="match status" value="1"/>
</dbReference>
<dbReference type="SUPFAM" id="SSF48498">
    <property type="entry name" value="Tetracyclin repressor-like, C-terminal domain"/>
    <property type="match status" value="1"/>
</dbReference>
<dbReference type="InterPro" id="IPR001647">
    <property type="entry name" value="HTH_TetR"/>
</dbReference>
<evidence type="ECO:0000256" key="4">
    <source>
        <dbReference type="PROSITE-ProRule" id="PRU00335"/>
    </source>
</evidence>
<keyword evidence="7" id="KW-1185">Reference proteome</keyword>
<keyword evidence="1" id="KW-0805">Transcription regulation</keyword>
<sequence length="218" mass="24341">MARQQERARRTRAALVESAAIEFARRGYAAASVNTILEGSNATKGAMYFHFQSKEELARAVLQAGVEQFTGLTERWTRRTDLGPFEALHCLVVDLAKLFHVSVIVQAEFRLIIEPEFYADVQSGGSKVWGRTAYEFAIRAQNEGLLREGADTEKFTRVLAASLAGQRYMSDLTELKGDLAERFEESLEVVLAAMASEQWLAKFAEQGWPECGSELPEL</sequence>
<dbReference type="Proteomes" id="UP001524501">
    <property type="component" value="Unassembled WGS sequence"/>
</dbReference>
<organism evidence="6 7">
    <name type="scientific">Rhodococcus tibetensis</name>
    <dbReference type="NCBI Taxonomy" id="2965064"/>
    <lineage>
        <taxon>Bacteria</taxon>
        <taxon>Bacillati</taxon>
        <taxon>Actinomycetota</taxon>
        <taxon>Actinomycetes</taxon>
        <taxon>Mycobacteriales</taxon>
        <taxon>Nocardiaceae</taxon>
        <taxon>Rhodococcus</taxon>
    </lineage>
</organism>
<dbReference type="InterPro" id="IPR009057">
    <property type="entry name" value="Homeodomain-like_sf"/>
</dbReference>
<comment type="caution">
    <text evidence="6">The sequence shown here is derived from an EMBL/GenBank/DDBJ whole genome shotgun (WGS) entry which is preliminary data.</text>
</comment>
<dbReference type="PROSITE" id="PS50977">
    <property type="entry name" value="HTH_TETR_2"/>
    <property type="match status" value="1"/>
</dbReference>
<keyword evidence="3" id="KW-0804">Transcription</keyword>
<evidence type="ECO:0000313" key="6">
    <source>
        <dbReference type="EMBL" id="MCQ4117916.1"/>
    </source>
</evidence>
<dbReference type="InterPro" id="IPR036271">
    <property type="entry name" value="Tet_transcr_reg_TetR-rel_C_sf"/>
</dbReference>
<name>A0ABT1Q6Q0_9NOCA</name>
<evidence type="ECO:0000313" key="7">
    <source>
        <dbReference type="Proteomes" id="UP001524501"/>
    </source>
</evidence>
<dbReference type="PANTHER" id="PTHR30055:SF234">
    <property type="entry name" value="HTH-TYPE TRANSCRIPTIONAL REGULATOR BETI"/>
    <property type="match status" value="1"/>
</dbReference>
<dbReference type="Gene3D" id="1.10.357.10">
    <property type="entry name" value="Tetracycline Repressor, domain 2"/>
    <property type="match status" value="1"/>
</dbReference>
<dbReference type="InterPro" id="IPR050109">
    <property type="entry name" value="HTH-type_TetR-like_transc_reg"/>
</dbReference>
<gene>
    <name evidence="6" type="ORF">NOF53_01770</name>
</gene>
<feature type="DNA-binding region" description="H-T-H motif" evidence="4">
    <location>
        <begin position="32"/>
        <end position="51"/>
    </location>
</feature>
<proteinExistence type="predicted"/>
<dbReference type="EMBL" id="JANFQF010000001">
    <property type="protein sequence ID" value="MCQ4117916.1"/>
    <property type="molecule type" value="Genomic_DNA"/>
</dbReference>